<keyword evidence="5" id="KW-0505">Motor protein</keyword>
<dbReference type="SUPFAM" id="SSF52540">
    <property type="entry name" value="P-loop containing nucleoside triphosphate hydrolases"/>
    <property type="match status" value="1"/>
</dbReference>
<dbReference type="AlphaFoldDB" id="A0AAN0IR93"/>
<dbReference type="RefSeq" id="XP_011408052.2">
    <property type="nucleotide sequence ID" value="XM_011409750.2"/>
</dbReference>
<evidence type="ECO:0000259" key="7">
    <source>
        <dbReference type="PROSITE" id="PS50067"/>
    </source>
</evidence>
<dbReference type="Gene3D" id="3.40.850.10">
    <property type="entry name" value="Kinesin motor domain"/>
    <property type="match status" value="1"/>
</dbReference>
<dbReference type="GeneID" id="105315198"/>
<dbReference type="PANTHER" id="PTHR24115">
    <property type="entry name" value="KINESIN-RELATED"/>
    <property type="match status" value="1"/>
</dbReference>
<dbReference type="GO" id="GO:0007018">
    <property type="term" value="P:microtubule-based movement"/>
    <property type="evidence" value="ECO:0007669"/>
    <property type="project" value="InterPro"/>
</dbReference>
<dbReference type="KEGG" id="aqu:105315198"/>
<dbReference type="SMART" id="SM00129">
    <property type="entry name" value="KISc"/>
    <property type="match status" value="1"/>
</dbReference>
<comment type="similarity">
    <text evidence="5">Belongs to the TRAFAC class myosin-kinesin ATPase superfamily. Kinesin family.</text>
</comment>
<feature type="region of interest" description="Disordered" evidence="6">
    <location>
        <begin position="401"/>
        <end position="420"/>
    </location>
</feature>
<dbReference type="Proteomes" id="UP000007879">
    <property type="component" value="Unassembled WGS sequence"/>
</dbReference>
<evidence type="ECO:0000256" key="3">
    <source>
        <dbReference type="ARBA" id="ARBA00022840"/>
    </source>
</evidence>
<name>A0AAN0IR93_AMPQE</name>
<keyword evidence="3 5" id="KW-0067">ATP-binding</keyword>
<keyword evidence="4" id="KW-0206">Cytoskeleton</keyword>
<feature type="domain" description="Kinesin motor" evidence="7">
    <location>
        <begin position="3"/>
        <end position="234"/>
    </location>
</feature>
<dbReference type="GO" id="GO:0008017">
    <property type="term" value="F:microtubule binding"/>
    <property type="evidence" value="ECO:0007669"/>
    <property type="project" value="InterPro"/>
</dbReference>
<keyword evidence="9" id="KW-1185">Reference proteome</keyword>
<dbReference type="InterPro" id="IPR036961">
    <property type="entry name" value="Kinesin_motor_dom_sf"/>
</dbReference>
<evidence type="ECO:0000313" key="8">
    <source>
        <dbReference type="EnsemblMetazoa" id="XP_011408052.2"/>
    </source>
</evidence>
<dbReference type="InterPro" id="IPR027640">
    <property type="entry name" value="Kinesin-like_fam"/>
</dbReference>
<evidence type="ECO:0000256" key="4">
    <source>
        <dbReference type="ARBA" id="ARBA00023212"/>
    </source>
</evidence>
<reference evidence="9" key="1">
    <citation type="journal article" date="2010" name="Nature">
        <title>The Amphimedon queenslandica genome and the evolution of animal complexity.</title>
        <authorList>
            <person name="Srivastava M."/>
            <person name="Simakov O."/>
            <person name="Chapman J."/>
            <person name="Fahey B."/>
            <person name="Gauthier M.E."/>
            <person name="Mitros T."/>
            <person name="Richards G.S."/>
            <person name="Conaco C."/>
            <person name="Dacre M."/>
            <person name="Hellsten U."/>
            <person name="Larroux C."/>
            <person name="Putnam N.H."/>
            <person name="Stanke M."/>
            <person name="Adamska M."/>
            <person name="Darling A."/>
            <person name="Degnan S.M."/>
            <person name="Oakley T.H."/>
            <person name="Plachetzki D.C."/>
            <person name="Zhai Y."/>
            <person name="Adamski M."/>
            <person name="Calcino A."/>
            <person name="Cummins S.F."/>
            <person name="Goodstein D.M."/>
            <person name="Harris C."/>
            <person name="Jackson D.J."/>
            <person name="Leys S.P."/>
            <person name="Shu S."/>
            <person name="Woodcroft B.J."/>
            <person name="Vervoort M."/>
            <person name="Kosik K.S."/>
            <person name="Manning G."/>
            <person name="Degnan B.M."/>
            <person name="Rokhsar D.S."/>
        </authorList>
    </citation>
    <scope>NUCLEOTIDE SEQUENCE [LARGE SCALE GENOMIC DNA]</scope>
</reference>
<comment type="subcellular location">
    <subcellularLocation>
        <location evidence="1">Cytoplasm</location>
        <location evidence="1">Cytoskeleton</location>
    </subcellularLocation>
</comment>
<reference evidence="8" key="2">
    <citation type="submission" date="2024-06" db="UniProtKB">
        <authorList>
            <consortium name="EnsemblMetazoa"/>
        </authorList>
    </citation>
    <scope>IDENTIFICATION</scope>
</reference>
<evidence type="ECO:0000313" key="9">
    <source>
        <dbReference type="Proteomes" id="UP000007879"/>
    </source>
</evidence>
<dbReference type="InterPro" id="IPR001752">
    <property type="entry name" value="Kinesin_motor_dom"/>
</dbReference>
<feature type="compositionally biased region" description="Pro residues" evidence="6">
    <location>
        <begin position="495"/>
        <end position="505"/>
    </location>
</feature>
<keyword evidence="2 5" id="KW-0547">Nucleotide-binding</keyword>
<sequence length="505" mass="55704">MSSQRLVLRCKPCQEEEKHKVLDMELVEAAKGMQFGENVAHDEFFTDAVSDWVGEAMEGHSLIILLYGLPSSGKSYTAFGSPGESRSNPKARGIIVRCMDEFIKTAASKNSIAQIKGSFYHITSRGQVADLLDARKRNLQTKRIDDKFIFPDATKQSLTTTQDVVNLLEKAQLMRNATGVLRSDEATRSLNPLRDYKPHSTHAVFHYTIESCNNDSRVDEVFASQLIIVDLAGSQIKKFHAENSICIDNGLTALHNTLLNLSSSDHEAATESCLSTSLTQLLFPGFFGNSRLIIINTLLMNDTEEHTTRKMIKFCKGLYNSKAISSPVCLMLSQTDLGSKMIKTDSLKRTILQELNVSNEQNLNLEIISQTAVSVNGMVFEQLSVQSLQAIVSIREIEKERLSKQPPTQPSIPSYSARANTLPPLKVEAKKTNYTSSLLPNNQPLPLRKAPLVPSIKPSSLLKIKPQIQKSSSSSSSDSEDDKTIPVVSSNSVACPPPLNDIPHS</sequence>
<protein>
    <recommendedName>
        <fullName evidence="7">Kinesin motor domain-containing protein</fullName>
    </recommendedName>
</protein>
<feature type="region of interest" description="Disordered" evidence="6">
    <location>
        <begin position="463"/>
        <end position="505"/>
    </location>
</feature>
<dbReference type="PROSITE" id="PS50067">
    <property type="entry name" value="KINESIN_MOTOR_2"/>
    <property type="match status" value="1"/>
</dbReference>
<dbReference type="GO" id="GO:0003777">
    <property type="term" value="F:microtubule motor activity"/>
    <property type="evidence" value="ECO:0007669"/>
    <property type="project" value="InterPro"/>
</dbReference>
<organism evidence="8 9">
    <name type="scientific">Amphimedon queenslandica</name>
    <name type="common">Sponge</name>
    <dbReference type="NCBI Taxonomy" id="400682"/>
    <lineage>
        <taxon>Eukaryota</taxon>
        <taxon>Metazoa</taxon>
        <taxon>Porifera</taxon>
        <taxon>Demospongiae</taxon>
        <taxon>Heteroscleromorpha</taxon>
        <taxon>Haplosclerida</taxon>
        <taxon>Niphatidae</taxon>
        <taxon>Amphimedon</taxon>
    </lineage>
</organism>
<feature type="binding site" evidence="5">
    <location>
        <begin position="68"/>
        <end position="75"/>
    </location>
    <ligand>
        <name>ATP</name>
        <dbReference type="ChEBI" id="CHEBI:30616"/>
    </ligand>
</feature>
<dbReference type="GO" id="GO:0005524">
    <property type="term" value="F:ATP binding"/>
    <property type="evidence" value="ECO:0007669"/>
    <property type="project" value="UniProtKB-UniRule"/>
</dbReference>
<accession>A0AAN0IR93</accession>
<dbReference type="GO" id="GO:0016887">
    <property type="term" value="F:ATP hydrolysis activity"/>
    <property type="evidence" value="ECO:0007669"/>
    <property type="project" value="TreeGrafter"/>
</dbReference>
<evidence type="ECO:0000256" key="1">
    <source>
        <dbReference type="ARBA" id="ARBA00004245"/>
    </source>
</evidence>
<dbReference type="GO" id="GO:0005871">
    <property type="term" value="C:kinesin complex"/>
    <property type="evidence" value="ECO:0007669"/>
    <property type="project" value="TreeGrafter"/>
</dbReference>
<dbReference type="InterPro" id="IPR027417">
    <property type="entry name" value="P-loop_NTPase"/>
</dbReference>
<evidence type="ECO:0000256" key="5">
    <source>
        <dbReference type="PROSITE-ProRule" id="PRU00283"/>
    </source>
</evidence>
<dbReference type="PRINTS" id="PR00380">
    <property type="entry name" value="KINESINHEAVY"/>
</dbReference>
<keyword evidence="4" id="KW-0963">Cytoplasm</keyword>
<dbReference type="EnsemblMetazoa" id="XM_011409750.2">
    <property type="protein sequence ID" value="XP_011408052.2"/>
    <property type="gene ID" value="LOC105315198"/>
</dbReference>
<evidence type="ECO:0000256" key="2">
    <source>
        <dbReference type="ARBA" id="ARBA00022741"/>
    </source>
</evidence>
<dbReference type="GO" id="GO:0005874">
    <property type="term" value="C:microtubule"/>
    <property type="evidence" value="ECO:0007669"/>
    <property type="project" value="TreeGrafter"/>
</dbReference>
<dbReference type="Pfam" id="PF00225">
    <property type="entry name" value="Kinesin"/>
    <property type="match status" value="1"/>
</dbReference>
<evidence type="ECO:0000256" key="6">
    <source>
        <dbReference type="SAM" id="MobiDB-lite"/>
    </source>
</evidence>
<proteinExistence type="inferred from homology"/>